<organism evidence="2 3">
    <name type="scientific">Nocardioides perillae</name>
    <dbReference type="NCBI Taxonomy" id="1119534"/>
    <lineage>
        <taxon>Bacteria</taxon>
        <taxon>Bacillati</taxon>
        <taxon>Actinomycetota</taxon>
        <taxon>Actinomycetes</taxon>
        <taxon>Propionibacteriales</taxon>
        <taxon>Nocardioidaceae</taxon>
        <taxon>Nocardioides</taxon>
    </lineage>
</organism>
<dbReference type="SMART" id="SM00849">
    <property type="entry name" value="Lactamase_B"/>
    <property type="match status" value="1"/>
</dbReference>
<reference evidence="2 3" key="1">
    <citation type="submission" date="2020-07" db="EMBL/GenBank/DDBJ databases">
        <title>Sequencing the genomes of 1000 actinobacteria strains.</title>
        <authorList>
            <person name="Klenk H.-P."/>
        </authorList>
    </citation>
    <scope>NUCLEOTIDE SEQUENCE [LARGE SCALE GENOMIC DNA]</scope>
    <source>
        <strain evidence="2 3">DSM 24552</strain>
    </source>
</reference>
<dbReference type="Gene3D" id="3.60.15.10">
    <property type="entry name" value="Ribonuclease Z/Hydroxyacylglutathione hydrolase-like"/>
    <property type="match status" value="1"/>
</dbReference>
<gene>
    <name evidence="2" type="ORF">BJ989_000064</name>
</gene>
<name>A0A7Y9UUU4_9ACTN</name>
<protein>
    <submittedName>
        <fullName evidence="2">L-ascorbate metabolism protein UlaG (Beta-lactamase superfamily)</fullName>
    </submittedName>
</protein>
<evidence type="ECO:0000259" key="1">
    <source>
        <dbReference type="SMART" id="SM00849"/>
    </source>
</evidence>
<dbReference type="AlphaFoldDB" id="A0A7Y9UUU4"/>
<keyword evidence="3" id="KW-1185">Reference proteome</keyword>
<comment type="caution">
    <text evidence="2">The sequence shown here is derived from an EMBL/GenBank/DDBJ whole genome shotgun (WGS) entry which is preliminary data.</text>
</comment>
<dbReference type="Pfam" id="PF13483">
    <property type="entry name" value="Lactamase_B_3"/>
    <property type="match status" value="1"/>
</dbReference>
<evidence type="ECO:0000313" key="3">
    <source>
        <dbReference type="Proteomes" id="UP000544110"/>
    </source>
</evidence>
<dbReference type="InterPro" id="IPR036866">
    <property type="entry name" value="RibonucZ/Hydroxyglut_hydro"/>
</dbReference>
<accession>A0A7Y9UUU4</accession>
<evidence type="ECO:0000313" key="2">
    <source>
        <dbReference type="EMBL" id="NYG53760.1"/>
    </source>
</evidence>
<dbReference type="InterPro" id="IPR050114">
    <property type="entry name" value="UPF0173_UPF0282_UlaG_hydrolase"/>
</dbReference>
<proteinExistence type="predicted"/>
<dbReference type="EMBL" id="JACCAC010000001">
    <property type="protein sequence ID" value="NYG53760.1"/>
    <property type="molecule type" value="Genomic_DNA"/>
</dbReference>
<dbReference type="Proteomes" id="UP000544110">
    <property type="component" value="Unassembled WGS sequence"/>
</dbReference>
<dbReference type="SUPFAM" id="SSF56281">
    <property type="entry name" value="Metallo-hydrolase/oxidoreductase"/>
    <property type="match status" value="1"/>
</dbReference>
<dbReference type="PANTHER" id="PTHR43546:SF3">
    <property type="entry name" value="UPF0173 METAL-DEPENDENT HYDROLASE MJ1163"/>
    <property type="match status" value="1"/>
</dbReference>
<dbReference type="PANTHER" id="PTHR43546">
    <property type="entry name" value="UPF0173 METAL-DEPENDENT HYDROLASE MJ1163-RELATED"/>
    <property type="match status" value="1"/>
</dbReference>
<dbReference type="InterPro" id="IPR001279">
    <property type="entry name" value="Metallo-B-lactamas"/>
</dbReference>
<dbReference type="RefSeq" id="WP_179516530.1">
    <property type="nucleotide sequence ID" value="NZ_JACCAC010000001.1"/>
</dbReference>
<feature type="domain" description="Metallo-beta-lactamase" evidence="1">
    <location>
        <begin position="7"/>
        <end position="190"/>
    </location>
</feature>
<sequence>MRLTKLGHACVRLEHDGTTLVLDPGGFSEEDAAEGADAVLVTHEHLDHLDADRLRRTDAPVVTIEAVAARLRESAPDVAERLRVVSPGEQLTLGAVGVRVVGEEHAVIHPELPLPDNSGYLLDVGGTTVLHPGDALTIVEGVDLLLLPVSAPWLKVSECVDYARAVGAPRNVAVHDAVYSEAGLGIVGGHLERFLAPQEQDYVRLEPGADLASPPV</sequence>